<dbReference type="PANTHER" id="PTHR10039">
    <property type="entry name" value="AMELOGENIN"/>
    <property type="match status" value="1"/>
</dbReference>
<evidence type="ECO:0000259" key="2">
    <source>
        <dbReference type="Pfam" id="PF24883"/>
    </source>
</evidence>
<dbReference type="AlphaFoldDB" id="A0A9W8WN90"/>
<reference evidence="3" key="1">
    <citation type="submission" date="2022-10" db="EMBL/GenBank/DDBJ databases">
        <title>Tapping the CABI collections for fungal endophytes: first genome assemblies for Collariella, Neodidymelliopsis, Ascochyta clinopodiicola, Didymella pomorum, Didymosphaeria variabile, Neocosmospora piperis and Neocucurbitaria cava.</title>
        <authorList>
            <person name="Hill R."/>
        </authorList>
    </citation>
    <scope>NUCLEOTIDE SEQUENCE</scope>
    <source>
        <strain evidence="3">IMI 366586</strain>
    </source>
</reference>
<dbReference type="OrthoDB" id="5103607at2759"/>
<accession>A0A9W8WN90</accession>
<dbReference type="SUPFAM" id="SSF52540">
    <property type="entry name" value="P-loop containing nucleoside triphosphate hydrolases"/>
    <property type="match status" value="1"/>
</dbReference>
<keyword evidence="1" id="KW-0677">Repeat</keyword>
<dbReference type="InterPro" id="IPR056884">
    <property type="entry name" value="NPHP3-like_N"/>
</dbReference>
<dbReference type="InterPro" id="IPR027417">
    <property type="entry name" value="P-loop_NTPase"/>
</dbReference>
<evidence type="ECO:0000313" key="3">
    <source>
        <dbReference type="EMBL" id="KAJ4329262.1"/>
    </source>
</evidence>
<gene>
    <name evidence="3" type="ORF">N0V84_000155</name>
</gene>
<comment type="caution">
    <text evidence="3">The sequence shown here is derived from an EMBL/GenBank/DDBJ whole genome shotgun (WGS) entry which is preliminary data.</text>
</comment>
<feature type="domain" description="Nephrocystin 3-like N-terminal" evidence="2">
    <location>
        <begin position="9"/>
        <end position="121"/>
    </location>
</feature>
<protein>
    <recommendedName>
        <fullName evidence="2">Nephrocystin 3-like N-terminal domain-containing protein</fullName>
    </recommendedName>
</protein>
<evidence type="ECO:0000313" key="4">
    <source>
        <dbReference type="Proteomes" id="UP001140502"/>
    </source>
</evidence>
<proteinExistence type="predicted"/>
<name>A0A9W8WN90_9HYPO</name>
<sequence length="223" mass="25577">MGKDPTHGSTVYFFFRHNDDDRKSAKPMLRSILAQLVEQDETIMRYLYEKSATMSRNQELSRLKTLQDMTQDCLTNQRSVSIILDGLDECAENEPEAIISWFLDEVLPSAASRGCHLRLLVCGQRDGRLEKLLSVQPQIRLDTVDSHQTDIEEYSKSQAAKICARFKWRPEQGEELAAEVAKTSKGMFLYAKVVMSNLLSMCTIREFEDEMRNDMVPEDLDKA</sequence>
<keyword evidence="4" id="KW-1185">Reference proteome</keyword>
<dbReference type="PANTHER" id="PTHR10039:SF14">
    <property type="entry name" value="NACHT DOMAIN-CONTAINING PROTEIN"/>
    <property type="match status" value="1"/>
</dbReference>
<dbReference type="Proteomes" id="UP001140502">
    <property type="component" value="Unassembled WGS sequence"/>
</dbReference>
<evidence type="ECO:0000256" key="1">
    <source>
        <dbReference type="ARBA" id="ARBA00022737"/>
    </source>
</evidence>
<organism evidence="3 4">
    <name type="scientific">Fusarium piperis</name>
    <dbReference type="NCBI Taxonomy" id="1435070"/>
    <lineage>
        <taxon>Eukaryota</taxon>
        <taxon>Fungi</taxon>
        <taxon>Dikarya</taxon>
        <taxon>Ascomycota</taxon>
        <taxon>Pezizomycotina</taxon>
        <taxon>Sordariomycetes</taxon>
        <taxon>Hypocreomycetidae</taxon>
        <taxon>Hypocreales</taxon>
        <taxon>Nectriaceae</taxon>
        <taxon>Fusarium</taxon>
        <taxon>Fusarium solani species complex</taxon>
    </lineage>
</organism>
<dbReference type="Pfam" id="PF24883">
    <property type="entry name" value="NPHP3_N"/>
    <property type="match status" value="1"/>
</dbReference>
<dbReference type="EMBL" id="JAPEUR010000002">
    <property type="protein sequence ID" value="KAJ4329262.1"/>
    <property type="molecule type" value="Genomic_DNA"/>
</dbReference>